<dbReference type="InterPro" id="IPR006566">
    <property type="entry name" value="FBD"/>
</dbReference>
<dbReference type="Proteomes" id="UP000230069">
    <property type="component" value="Unassembled WGS sequence"/>
</dbReference>
<dbReference type="PANTHER" id="PTHR31900">
    <property type="entry name" value="F-BOX/RNI SUPERFAMILY PROTEIN-RELATED"/>
    <property type="match status" value="1"/>
</dbReference>
<organism evidence="2 3">
    <name type="scientific">Aquilegia coerulea</name>
    <name type="common">Rocky mountain columbine</name>
    <dbReference type="NCBI Taxonomy" id="218851"/>
    <lineage>
        <taxon>Eukaryota</taxon>
        <taxon>Viridiplantae</taxon>
        <taxon>Streptophyta</taxon>
        <taxon>Embryophyta</taxon>
        <taxon>Tracheophyta</taxon>
        <taxon>Spermatophyta</taxon>
        <taxon>Magnoliopsida</taxon>
        <taxon>Ranunculales</taxon>
        <taxon>Ranunculaceae</taxon>
        <taxon>Thalictroideae</taxon>
        <taxon>Aquilegia</taxon>
    </lineage>
</organism>
<sequence length="491" mass="56660">MDLKKKKMVGVDEIERKNVNDGFDQDRISNLPNNLIQYILSFLDTNNAVRTSVLSTRWKYLWTSLPNLDFYDDKLMHSDIKIEDEVIEKDFAKFIERVLLLYDGPYINKFYLKIVKLYDSEKVNDWISNVIMRNVREMVLDISNDVLDGGLFFPRSFFSSETLTVLKISTESVLKIPSSVCFSRLKVLYLGFVYVSCYDPYQEISFSCPVLEELFLEECEWLEIEIVNITAPFLKRLKIKDYPYCHDDRLYHCQINVSTESLVSFKLTSNLPYKYSLSDISSLSNANFDINFNSYGEVINGHVTTALTSISHVKNLTFSSHTIKALSRAQLLQHVTMFTCLIHLRLIVEYDKDTDRGPRFDIGLVVVLLSYLPNIESFLFSNHNRGTEQNWNLPTIPEGSLSCLKSVELKNFSGSTSELSLVKFLLKNSTILEKMTIDFERSLLADPVKKMETTTQLQLLSTGSPGIFRYSRTDELIQEWQRGSSFMTVDC</sequence>
<accession>A0A2G5CAT5</accession>
<dbReference type="Gene3D" id="3.80.10.10">
    <property type="entry name" value="Ribonuclease Inhibitor"/>
    <property type="match status" value="1"/>
</dbReference>
<dbReference type="InterPro" id="IPR036047">
    <property type="entry name" value="F-box-like_dom_sf"/>
</dbReference>
<dbReference type="InterPro" id="IPR050232">
    <property type="entry name" value="FBL13/AtMIF1-like"/>
</dbReference>
<keyword evidence="3" id="KW-1185">Reference proteome</keyword>
<dbReference type="OrthoDB" id="612216at2759"/>
<dbReference type="Pfam" id="PF00646">
    <property type="entry name" value="F-box"/>
    <property type="match status" value="1"/>
</dbReference>
<dbReference type="FunCoup" id="A0A2G5CAT5">
    <property type="interactions" value="305"/>
</dbReference>
<evidence type="ECO:0000313" key="2">
    <source>
        <dbReference type="EMBL" id="PIA28388.1"/>
    </source>
</evidence>
<dbReference type="InterPro" id="IPR001810">
    <property type="entry name" value="F-box_dom"/>
</dbReference>
<dbReference type="InterPro" id="IPR053781">
    <property type="entry name" value="F-box_AtFBL13-like"/>
</dbReference>
<dbReference type="SUPFAM" id="SSF52047">
    <property type="entry name" value="RNI-like"/>
    <property type="match status" value="1"/>
</dbReference>
<dbReference type="CDD" id="cd22160">
    <property type="entry name" value="F-box_AtFBL13-like"/>
    <property type="match status" value="1"/>
</dbReference>
<dbReference type="SMART" id="SM00579">
    <property type="entry name" value="FBD"/>
    <property type="match status" value="1"/>
</dbReference>
<dbReference type="EMBL" id="KZ305087">
    <property type="protein sequence ID" value="PIA28388.1"/>
    <property type="molecule type" value="Genomic_DNA"/>
</dbReference>
<dbReference type="InterPro" id="IPR032675">
    <property type="entry name" value="LRR_dom_sf"/>
</dbReference>
<name>A0A2G5CAT5_AQUCA</name>
<dbReference type="PROSITE" id="PS50181">
    <property type="entry name" value="FBOX"/>
    <property type="match status" value="1"/>
</dbReference>
<dbReference type="InParanoid" id="A0A2G5CAT5"/>
<dbReference type="InterPro" id="IPR055357">
    <property type="entry name" value="LRR_At1g61320_AtMIF1"/>
</dbReference>
<dbReference type="PANTHER" id="PTHR31900:SF30">
    <property type="entry name" value="SUPERFAMILY PROTEIN, PUTATIVE-RELATED"/>
    <property type="match status" value="1"/>
</dbReference>
<proteinExistence type="predicted"/>
<dbReference type="Gene3D" id="1.20.1280.50">
    <property type="match status" value="1"/>
</dbReference>
<reference evidence="2 3" key="1">
    <citation type="submission" date="2017-09" db="EMBL/GenBank/DDBJ databases">
        <title>WGS assembly of Aquilegia coerulea Goldsmith.</title>
        <authorList>
            <person name="Hodges S."/>
            <person name="Kramer E."/>
            <person name="Nordborg M."/>
            <person name="Tomkins J."/>
            <person name="Borevitz J."/>
            <person name="Derieg N."/>
            <person name="Yan J."/>
            <person name="Mihaltcheva S."/>
            <person name="Hayes R.D."/>
            <person name="Rokhsar D."/>
        </authorList>
    </citation>
    <scope>NUCLEOTIDE SEQUENCE [LARGE SCALE GENOMIC DNA]</scope>
    <source>
        <strain evidence="3">cv. Goldsmith</strain>
    </source>
</reference>
<dbReference type="STRING" id="218851.A0A2G5CAT5"/>
<dbReference type="SUPFAM" id="SSF81383">
    <property type="entry name" value="F-box domain"/>
    <property type="match status" value="1"/>
</dbReference>
<evidence type="ECO:0000313" key="3">
    <source>
        <dbReference type="Proteomes" id="UP000230069"/>
    </source>
</evidence>
<gene>
    <name evidence="2" type="ORF">AQUCO_07000012v1</name>
</gene>
<evidence type="ECO:0000259" key="1">
    <source>
        <dbReference type="PROSITE" id="PS50181"/>
    </source>
</evidence>
<protein>
    <recommendedName>
        <fullName evidence="1">F-box domain-containing protein</fullName>
    </recommendedName>
</protein>
<dbReference type="SMART" id="SM00256">
    <property type="entry name" value="FBOX"/>
    <property type="match status" value="1"/>
</dbReference>
<dbReference type="Pfam" id="PF23622">
    <property type="entry name" value="LRR_At1g61320_AtMIF1"/>
    <property type="match status" value="1"/>
</dbReference>
<feature type="domain" description="F-box" evidence="1">
    <location>
        <begin position="25"/>
        <end position="74"/>
    </location>
</feature>
<dbReference type="AlphaFoldDB" id="A0A2G5CAT5"/>